<keyword evidence="2" id="KW-1185">Reference proteome</keyword>
<evidence type="ECO:0000313" key="1">
    <source>
        <dbReference type="EMBL" id="BCJ94463.1"/>
    </source>
</evidence>
<name>A0A6S6QSZ1_9FIRM</name>
<accession>A0A6S6QSZ1</accession>
<protein>
    <submittedName>
        <fullName evidence="1">Uncharacterized protein</fullName>
    </submittedName>
</protein>
<dbReference type="EMBL" id="AP023367">
    <property type="protein sequence ID" value="BCJ94463.1"/>
    <property type="molecule type" value="Genomic_DNA"/>
</dbReference>
<evidence type="ECO:0000313" key="2">
    <source>
        <dbReference type="Proteomes" id="UP000515561"/>
    </source>
</evidence>
<reference evidence="1 2" key="1">
    <citation type="journal article" date="2016" name="Int. J. Syst. Evol. Microbiol.">
        <title>Descriptions of Anaerotaenia torta gen. nov., sp. nov. and Anaerocolumna cellulosilytica gen. nov., sp. nov. isolated from a methanogenic reactor of cattle waste.</title>
        <authorList>
            <person name="Uek A."/>
            <person name="Ohtaki Y."/>
            <person name="Kaku N."/>
            <person name="Ueki K."/>
        </authorList>
    </citation>
    <scope>NUCLEOTIDE SEQUENCE [LARGE SCALE GENOMIC DNA]</scope>
    <source>
        <strain evidence="1 2">SN021</strain>
    </source>
</reference>
<dbReference type="KEGG" id="acel:acsn021_20320"/>
<gene>
    <name evidence="1" type="ORF">acsn021_20320</name>
</gene>
<dbReference type="RefSeq" id="WP_184093306.1">
    <property type="nucleotide sequence ID" value="NZ_AP023367.1"/>
</dbReference>
<dbReference type="AlphaFoldDB" id="A0A6S6QSZ1"/>
<dbReference type="Proteomes" id="UP000515561">
    <property type="component" value="Chromosome"/>
</dbReference>
<sequence length="57" mass="6685">MRDYKNIWAEINTYRSADQEILLNIRNGGFQKEDGGYSNEFYELLADYEKTAELCGK</sequence>
<proteinExistence type="predicted"/>
<organism evidence="1 2">
    <name type="scientific">Anaerocolumna cellulosilytica</name>
    <dbReference type="NCBI Taxonomy" id="433286"/>
    <lineage>
        <taxon>Bacteria</taxon>
        <taxon>Bacillati</taxon>
        <taxon>Bacillota</taxon>
        <taxon>Clostridia</taxon>
        <taxon>Lachnospirales</taxon>
        <taxon>Lachnospiraceae</taxon>
        <taxon>Anaerocolumna</taxon>
    </lineage>
</organism>